<gene>
    <name evidence="1" type="ORF">CMUS01_05165</name>
</gene>
<sequence length="179" mass="19206">MQQVRVGVPSMVLGPVLSFLSAPNVLVARRVSLAPSPNKSSFAEPCITTAHLSRRHGQDANAGLPVRNLAPVPFEGPGRIRGEPGILPWPSPPAPGLLLLLLARQGSPVWRRSALFTDIRFCNSLSTASLSLPKHHARDVVARIARLDVIALVLDASITRPLLPPDSRNAPQDPRDLAL</sequence>
<comment type="caution">
    <text evidence="1">The sequence shown here is derived from an EMBL/GenBank/DDBJ whole genome shotgun (WGS) entry which is preliminary data.</text>
</comment>
<organism evidence="1 2">
    <name type="scientific">Colletotrichum musicola</name>
    <dbReference type="NCBI Taxonomy" id="2175873"/>
    <lineage>
        <taxon>Eukaryota</taxon>
        <taxon>Fungi</taxon>
        <taxon>Dikarya</taxon>
        <taxon>Ascomycota</taxon>
        <taxon>Pezizomycotina</taxon>
        <taxon>Sordariomycetes</taxon>
        <taxon>Hypocreomycetidae</taxon>
        <taxon>Glomerellales</taxon>
        <taxon>Glomerellaceae</taxon>
        <taxon>Colletotrichum</taxon>
        <taxon>Colletotrichum orchidearum species complex</taxon>
    </lineage>
</organism>
<evidence type="ECO:0000313" key="1">
    <source>
        <dbReference type="EMBL" id="KAF6837060.1"/>
    </source>
</evidence>
<reference evidence="1" key="1">
    <citation type="journal article" date="2020" name="Phytopathology">
        <title>Genome Sequence Resources of Colletotrichum truncatum, C. plurivorum, C. musicola, and C. sojae: Four Species Pathogenic to Soybean (Glycine max).</title>
        <authorList>
            <person name="Rogerio F."/>
            <person name="Boufleur T.R."/>
            <person name="Ciampi-Guillardi M."/>
            <person name="Sukno S.A."/>
            <person name="Thon M.R."/>
            <person name="Massola Junior N.S."/>
            <person name="Baroncelli R."/>
        </authorList>
    </citation>
    <scope>NUCLEOTIDE SEQUENCE</scope>
    <source>
        <strain evidence="1">LFN0074</strain>
    </source>
</reference>
<protein>
    <submittedName>
        <fullName evidence="1">Uncharacterized protein</fullName>
    </submittedName>
</protein>
<dbReference type="AlphaFoldDB" id="A0A8H6KTN1"/>
<accession>A0A8H6KTN1</accession>
<dbReference type="EMBL" id="WIGM01000149">
    <property type="protein sequence ID" value="KAF6837060.1"/>
    <property type="molecule type" value="Genomic_DNA"/>
</dbReference>
<proteinExistence type="predicted"/>
<keyword evidence="2" id="KW-1185">Reference proteome</keyword>
<name>A0A8H6KTN1_9PEZI</name>
<dbReference type="Proteomes" id="UP000639643">
    <property type="component" value="Unassembled WGS sequence"/>
</dbReference>
<evidence type="ECO:0000313" key="2">
    <source>
        <dbReference type="Proteomes" id="UP000639643"/>
    </source>
</evidence>